<organism evidence="2 3">
    <name type="scientific">Rhizoctonia solani</name>
    <dbReference type="NCBI Taxonomy" id="456999"/>
    <lineage>
        <taxon>Eukaryota</taxon>
        <taxon>Fungi</taxon>
        <taxon>Dikarya</taxon>
        <taxon>Basidiomycota</taxon>
        <taxon>Agaricomycotina</taxon>
        <taxon>Agaricomycetes</taxon>
        <taxon>Cantharellales</taxon>
        <taxon>Ceratobasidiaceae</taxon>
        <taxon>Rhizoctonia</taxon>
    </lineage>
</organism>
<protein>
    <submittedName>
        <fullName evidence="2">Uncharacterized protein</fullName>
    </submittedName>
</protein>
<feature type="compositionally biased region" description="Basic and acidic residues" evidence="1">
    <location>
        <begin position="126"/>
        <end position="138"/>
    </location>
</feature>
<comment type="caution">
    <text evidence="2">The sequence shown here is derived from an EMBL/GenBank/DDBJ whole genome shotgun (WGS) entry which is preliminary data.</text>
</comment>
<dbReference type="Proteomes" id="UP000663831">
    <property type="component" value="Unassembled WGS sequence"/>
</dbReference>
<reference evidence="2" key="1">
    <citation type="submission" date="2021-01" db="EMBL/GenBank/DDBJ databases">
        <authorList>
            <person name="Kaushik A."/>
        </authorList>
    </citation>
    <scope>NUCLEOTIDE SEQUENCE</scope>
    <source>
        <strain evidence="2">AG3-1AP</strain>
    </source>
</reference>
<accession>A0A8H2XS06</accession>
<feature type="region of interest" description="Disordered" evidence="1">
    <location>
        <begin position="14"/>
        <end position="171"/>
    </location>
</feature>
<sequence>MIGRLIDIVHTRINTLPKDPPDPACKKKHVRHQKPIKRAPLGSDRDLKGDISDPDYYPGVDPDSELSGSEFESEPFESKDLSHKINGNQSAMDSGNALTSVSKSRESKKRKGGNKERKERSKWHKASSDEQLRLREAETSGASDSESGSSLESENGSDDDKSGSKPGPKDIVRQWAVSNFQEPLSENRMLPGALASTYMRS</sequence>
<evidence type="ECO:0000256" key="1">
    <source>
        <dbReference type="SAM" id="MobiDB-lite"/>
    </source>
</evidence>
<evidence type="ECO:0000313" key="3">
    <source>
        <dbReference type="Proteomes" id="UP000663831"/>
    </source>
</evidence>
<feature type="compositionally biased region" description="Low complexity" evidence="1">
    <location>
        <begin position="140"/>
        <end position="154"/>
    </location>
</feature>
<name>A0A8H2XS06_9AGAM</name>
<dbReference type="AlphaFoldDB" id="A0A8H2XS06"/>
<gene>
    <name evidence="2" type="ORF">RDB_LOCUS43633</name>
</gene>
<evidence type="ECO:0000313" key="2">
    <source>
        <dbReference type="EMBL" id="CAE6431416.1"/>
    </source>
</evidence>
<proteinExistence type="predicted"/>
<feature type="compositionally biased region" description="Basic and acidic residues" evidence="1">
    <location>
        <begin position="158"/>
        <end position="171"/>
    </location>
</feature>
<feature type="compositionally biased region" description="Polar residues" evidence="1">
    <location>
        <begin position="85"/>
        <end position="101"/>
    </location>
</feature>
<feature type="compositionally biased region" description="Basic residues" evidence="1">
    <location>
        <begin position="26"/>
        <end position="37"/>
    </location>
</feature>
<dbReference type="EMBL" id="CAJMWV010001232">
    <property type="protein sequence ID" value="CAE6431416.1"/>
    <property type="molecule type" value="Genomic_DNA"/>
</dbReference>